<evidence type="ECO:0000313" key="1">
    <source>
        <dbReference type="EMBL" id="PWR72035.1"/>
    </source>
</evidence>
<dbReference type="Proteomes" id="UP000245657">
    <property type="component" value="Unassembled WGS sequence"/>
</dbReference>
<keyword evidence="2" id="KW-1185">Reference proteome</keyword>
<reference evidence="1 2" key="1">
    <citation type="submission" date="2018-05" db="EMBL/GenBank/DDBJ databases">
        <title>Draft genome of Methanospirillum lacunae Ki8-1.</title>
        <authorList>
            <person name="Dueholm M.S."/>
            <person name="Nielsen P.H."/>
            <person name="Bakmann L.F."/>
            <person name="Otzen D.E."/>
        </authorList>
    </citation>
    <scope>NUCLEOTIDE SEQUENCE [LARGE SCALE GENOMIC DNA]</scope>
    <source>
        <strain evidence="1 2">Ki8-1</strain>
    </source>
</reference>
<protein>
    <submittedName>
        <fullName evidence="1">NrdH-redoxin</fullName>
    </submittedName>
</protein>
<evidence type="ECO:0000313" key="2">
    <source>
        <dbReference type="Proteomes" id="UP000245657"/>
    </source>
</evidence>
<accession>A0A2V2N0F1</accession>
<dbReference type="InterPro" id="IPR036249">
    <property type="entry name" value="Thioredoxin-like_sf"/>
</dbReference>
<proteinExistence type="predicted"/>
<dbReference type="OrthoDB" id="197796at2157"/>
<name>A0A2V2N0F1_9EURY</name>
<sequence>MKDGAGFIVYTLEFCPRCEILKEYLESQGIRFSIADMSSAASLTELRVNGVFVQEAPVLQMGKKFLTSKELFGGSDTVNESAIAALQ</sequence>
<comment type="caution">
    <text evidence="1">The sequence shown here is derived from an EMBL/GenBank/DDBJ whole genome shotgun (WGS) entry which is preliminary data.</text>
</comment>
<dbReference type="RefSeq" id="WP_109968525.1">
    <property type="nucleotide sequence ID" value="NZ_CP176093.1"/>
</dbReference>
<gene>
    <name evidence="1" type="ORF">DK846_08580</name>
</gene>
<dbReference type="SUPFAM" id="SSF52833">
    <property type="entry name" value="Thioredoxin-like"/>
    <property type="match status" value="1"/>
</dbReference>
<dbReference type="AlphaFoldDB" id="A0A2V2N0F1"/>
<dbReference type="Gene3D" id="3.40.30.10">
    <property type="entry name" value="Glutaredoxin"/>
    <property type="match status" value="1"/>
</dbReference>
<organism evidence="1 2">
    <name type="scientific">Methanospirillum lacunae</name>
    <dbReference type="NCBI Taxonomy" id="668570"/>
    <lineage>
        <taxon>Archaea</taxon>
        <taxon>Methanobacteriati</taxon>
        <taxon>Methanobacteriota</taxon>
        <taxon>Stenosarchaea group</taxon>
        <taxon>Methanomicrobia</taxon>
        <taxon>Methanomicrobiales</taxon>
        <taxon>Methanospirillaceae</taxon>
        <taxon>Methanospirillum</taxon>
    </lineage>
</organism>
<dbReference type="EMBL" id="QGMY01000007">
    <property type="protein sequence ID" value="PWR72035.1"/>
    <property type="molecule type" value="Genomic_DNA"/>
</dbReference>
<dbReference type="GeneID" id="97548099"/>